<comment type="caution">
    <text evidence="2">The sequence shown here is derived from an EMBL/GenBank/DDBJ whole genome shotgun (WGS) entry which is preliminary data.</text>
</comment>
<accession>A0A8B4QC62</accession>
<protein>
    <submittedName>
        <fullName evidence="2">Uncharacterized protein</fullName>
    </submittedName>
</protein>
<evidence type="ECO:0000313" key="4">
    <source>
        <dbReference type="Proteomes" id="UP000254330"/>
    </source>
</evidence>
<evidence type="ECO:0000313" key="3">
    <source>
        <dbReference type="EMBL" id="TDR44176.1"/>
    </source>
</evidence>
<dbReference type="Proteomes" id="UP000254330">
    <property type="component" value="Unassembled WGS sequence"/>
</dbReference>
<dbReference type="EMBL" id="SNZG01000001">
    <property type="protein sequence ID" value="TDR44176.1"/>
    <property type="molecule type" value="Genomic_DNA"/>
</dbReference>
<gene>
    <name evidence="3" type="ORF">DFR61_10112</name>
    <name evidence="2" type="ORF">NCTC10597_01933</name>
</gene>
<proteinExistence type="predicted"/>
<evidence type="ECO:0000313" key="5">
    <source>
        <dbReference type="Proteomes" id="UP000294641"/>
    </source>
</evidence>
<feature type="transmembrane region" description="Helical" evidence="1">
    <location>
        <begin position="63"/>
        <end position="84"/>
    </location>
</feature>
<dbReference type="AlphaFoldDB" id="A0A8B4QC62"/>
<dbReference type="RefSeq" id="WP_109348211.1">
    <property type="nucleotide sequence ID" value="NZ_BJUE01000016.1"/>
</dbReference>
<keyword evidence="1" id="KW-1133">Transmembrane helix</keyword>
<dbReference type="EMBL" id="UGNP01000001">
    <property type="protein sequence ID" value="STX10218.1"/>
    <property type="molecule type" value="Genomic_DNA"/>
</dbReference>
<dbReference type="Proteomes" id="UP000294641">
    <property type="component" value="Unassembled WGS sequence"/>
</dbReference>
<keyword evidence="5" id="KW-1185">Reference proteome</keyword>
<sequence length="94" mass="10722">MSKTNYIELYILSGVLIVVGILLMFKSYSMGVEISDEWLANREDDIGDTVKYMSLGQFYQNNFVFIGRTLFVFGLVVSIVTFFVSNLTKDKAEQ</sequence>
<dbReference type="OrthoDB" id="2429151at2"/>
<evidence type="ECO:0000313" key="2">
    <source>
        <dbReference type="EMBL" id="STX10218.1"/>
    </source>
</evidence>
<keyword evidence="1" id="KW-0812">Transmembrane</keyword>
<evidence type="ECO:0000256" key="1">
    <source>
        <dbReference type="SAM" id="Phobius"/>
    </source>
</evidence>
<reference evidence="3 5" key="2">
    <citation type="submission" date="2019-03" db="EMBL/GenBank/DDBJ databases">
        <title>Genomic Encyclopedia of Type Strains, Phase IV (KMG-IV): sequencing the most valuable type-strain genomes for metagenomic binning, comparative biology and taxonomic classification.</title>
        <authorList>
            <person name="Goeker M."/>
        </authorList>
    </citation>
    <scope>NUCLEOTIDE SEQUENCE [LARGE SCALE GENOMIC DNA]</scope>
    <source>
        <strain evidence="3 5">DSM 20580</strain>
    </source>
</reference>
<name>A0A8B4QC62_9BACL</name>
<reference evidence="2 4" key="1">
    <citation type="submission" date="2018-06" db="EMBL/GenBank/DDBJ databases">
        <authorList>
            <consortium name="Pathogen Informatics"/>
            <person name="Doyle S."/>
        </authorList>
    </citation>
    <scope>NUCLEOTIDE SEQUENCE [LARGE SCALE GENOMIC DNA]</scope>
    <source>
        <strain evidence="2 4">NCTC10597</strain>
    </source>
</reference>
<keyword evidence="1" id="KW-0472">Membrane</keyword>
<organism evidence="2 4">
    <name type="scientific">Kurthia zopfii</name>
    <dbReference type="NCBI Taxonomy" id="1650"/>
    <lineage>
        <taxon>Bacteria</taxon>
        <taxon>Bacillati</taxon>
        <taxon>Bacillota</taxon>
        <taxon>Bacilli</taxon>
        <taxon>Bacillales</taxon>
        <taxon>Caryophanaceae</taxon>
        <taxon>Kurthia</taxon>
    </lineage>
</organism>
<feature type="transmembrane region" description="Helical" evidence="1">
    <location>
        <begin position="7"/>
        <end position="25"/>
    </location>
</feature>